<sequence length="247" mass="27206">MDAIQLLPVLVVLTCLLEASRLEVGKPLGGNTDGTLIIDNIISLPLIIDKAAVALAFKVALFGDWLDINLLEETVKDIVWVMLDEDNSSDEQLAHKLGTKSYSECGPVTGGILQGSIFSPVLFNIFINNLDTGLEGILLKFANYSKLGDLNSLKGREILQRDLDELERWAITSCMKLNKGKCLILHLEWGKSRCMHRMGNEMLESSAMEKNLRSPGRWQFEYDPAVPWQPGRPTMSWGASGTASSAG</sequence>
<reference evidence="2" key="1">
    <citation type="submission" date="2019-10" db="EMBL/GenBank/DDBJ databases">
        <authorList>
            <person name="Soares A.E.R."/>
            <person name="Aleixo A."/>
            <person name="Schneider P."/>
            <person name="Miyaki C.Y."/>
            <person name="Schneider M.P."/>
            <person name="Mello C."/>
            <person name="Vasconcelos A.T.R."/>
        </authorList>
    </citation>
    <scope>NUCLEOTIDE SEQUENCE</scope>
    <source>
        <tissue evidence="2">Muscle</tissue>
    </source>
</reference>
<evidence type="ECO:0008006" key="4">
    <source>
        <dbReference type="Google" id="ProtNLM"/>
    </source>
</evidence>
<feature type="signal peptide" evidence="1">
    <location>
        <begin position="1"/>
        <end position="19"/>
    </location>
</feature>
<feature type="chain" id="PRO_5045199806" description="Reverse transcriptase domain-containing protein" evidence="1">
    <location>
        <begin position="20"/>
        <end position="247"/>
    </location>
</feature>
<keyword evidence="1" id="KW-0732">Signal</keyword>
<dbReference type="PANTHER" id="PTHR33332">
    <property type="entry name" value="REVERSE TRANSCRIPTASE DOMAIN-CONTAINING PROTEIN"/>
    <property type="match status" value="1"/>
</dbReference>
<organism evidence="2 3">
    <name type="scientific">Willisornis vidua</name>
    <name type="common">Xingu scale-backed antbird</name>
    <dbReference type="NCBI Taxonomy" id="1566151"/>
    <lineage>
        <taxon>Eukaryota</taxon>
        <taxon>Metazoa</taxon>
        <taxon>Chordata</taxon>
        <taxon>Craniata</taxon>
        <taxon>Vertebrata</taxon>
        <taxon>Euteleostomi</taxon>
        <taxon>Archelosauria</taxon>
        <taxon>Archosauria</taxon>
        <taxon>Dinosauria</taxon>
        <taxon>Saurischia</taxon>
        <taxon>Theropoda</taxon>
        <taxon>Coelurosauria</taxon>
        <taxon>Aves</taxon>
        <taxon>Neognathae</taxon>
        <taxon>Neoaves</taxon>
        <taxon>Telluraves</taxon>
        <taxon>Australaves</taxon>
        <taxon>Passeriformes</taxon>
        <taxon>Thamnophilidae</taxon>
        <taxon>Willisornis</taxon>
    </lineage>
</organism>
<dbReference type="EMBL" id="WHWB01033516">
    <property type="protein sequence ID" value="KAJ7419366.1"/>
    <property type="molecule type" value="Genomic_DNA"/>
</dbReference>
<gene>
    <name evidence="2" type="ORF">WISP_54320</name>
</gene>
<protein>
    <recommendedName>
        <fullName evidence="4">Reverse transcriptase domain-containing protein</fullName>
    </recommendedName>
</protein>
<accession>A0ABQ9DCN6</accession>
<dbReference type="Proteomes" id="UP001145742">
    <property type="component" value="Unassembled WGS sequence"/>
</dbReference>
<evidence type="ECO:0000313" key="2">
    <source>
        <dbReference type="EMBL" id="KAJ7419366.1"/>
    </source>
</evidence>
<evidence type="ECO:0000313" key="3">
    <source>
        <dbReference type="Proteomes" id="UP001145742"/>
    </source>
</evidence>
<proteinExistence type="predicted"/>
<comment type="caution">
    <text evidence="2">The sequence shown here is derived from an EMBL/GenBank/DDBJ whole genome shotgun (WGS) entry which is preliminary data.</text>
</comment>
<evidence type="ECO:0000256" key="1">
    <source>
        <dbReference type="SAM" id="SignalP"/>
    </source>
</evidence>
<name>A0ABQ9DCN6_9PASS</name>
<keyword evidence="3" id="KW-1185">Reference proteome</keyword>